<feature type="compositionally biased region" description="Pro residues" evidence="1">
    <location>
        <begin position="305"/>
        <end position="314"/>
    </location>
</feature>
<feature type="compositionally biased region" description="Low complexity" evidence="1">
    <location>
        <begin position="245"/>
        <end position="273"/>
    </location>
</feature>
<evidence type="ECO:0000313" key="4">
    <source>
        <dbReference type="EMBL" id="KAG9391848.1"/>
    </source>
</evidence>
<name>A0A8J6AYY6_9EUKA</name>
<dbReference type="EMBL" id="JAHDYR010000048">
    <property type="protein sequence ID" value="KAG9391848.1"/>
    <property type="molecule type" value="Genomic_DNA"/>
</dbReference>
<feature type="chain" id="PRO_5035190386" evidence="3">
    <location>
        <begin position="21"/>
        <end position="314"/>
    </location>
</feature>
<evidence type="ECO:0000256" key="3">
    <source>
        <dbReference type="SAM" id="SignalP"/>
    </source>
</evidence>
<keyword evidence="2" id="KW-1133">Transmembrane helix</keyword>
<accession>A0A8J6AYY6</accession>
<protein>
    <submittedName>
        <fullName evidence="4">Uncharacterized protein</fullName>
    </submittedName>
</protein>
<comment type="caution">
    <text evidence="4">The sequence shown here is derived from an EMBL/GenBank/DDBJ whole genome shotgun (WGS) entry which is preliminary data.</text>
</comment>
<feature type="compositionally biased region" description="Low complexity" evidence="1">
    <location>
        <begin position="213"/>
        <end position="234"/>
    </location>
</feature>
<evidence type="ECO:0000256" key="2">
    <source>
        <dbReference type="SAM" id="Phobius"/>
    </source>
</evidence>
<gene>
    <name evidence="4" type="ORF">J8273_6861</name>
</gene>
<evidence type="ECO:0000256" key="1">
    <source>
        <dbReference type="SAM" id="MobiDB-lite"/>
    </source>
</evidence>
<organism evidence="4 5">
    <name type="scientific">Carpediemonas membranifera</name>
    <dbReference type="NCBI Taxonomy" id="201153"/>
    <lineage>
        <taxon>Eukaryota</taxon>
        <taxon>Metamonada</taxon>
        <taxon>Carpediemonas-like organisms</taxon>
        <taxon>Carpediemonas</taxon>
    </lineage>
</organism>
<feature type="compositionally biased region" description="Pro residues" evidence="1">
    <location>
        <begin position="235"/>
        <end position="244"/>
    </location>
</feature>
<feature type="compositionally biased region" description="Low complexity" evidence="1">
    <location>
        <begin position="283"/>
        <end position="304"/>
    </location>
</feature>
<keyword evidence="2" id="KW-0472">Membrane</keyword>
<feature type="transmembrane region" description="Helical" evidence="2">
    <location>
        <begin position="161"/>
        <end position="183"/>
    </location>
</feature>
<evidence type="ECO:0000313" key="5">
    <source>
        <dbReference type="Proteomes" id="UP000717585"/>
    </source>
</evidence>
<feature type="compositionally biased region" description="Polar residues" evidence="1">
    <location>
        <begin position="195"/>
        <end position="205"/>
    </location>
</feature>
<feature type="signal peptide" evidence="3">
    <location>
        <begin position="1"/>
        <end position="20"/>
    </location>
</feature>
<keyword evidence="3" id="KW-0732">Signal</keyword>
<dbReference type="Proteomes" id="UP000717585">
    <property type="component" value="Unassembled WGS sequence"/>
</dbReference>
<sequence length="314" mass="33350">MKSLFLGLLLLATIGLCVDCEWYGVSSMTLSSYDEATEDRTLTFSVVSACQSLVSSSSVLRLYQKSASFFETVTDITDNIESSSLVHLPAGAANVTFDVSSYGTDNEYYLCVSLDGDDNVYGCSSSYYVLGDDNLNIGGIIAGAMGAIVWLLIICCSPLCLCCVVCVKIICLISCVVIAIKLFCGGSSSKLNPNTVQANTNNPMFSNGPPQPYGAYGQPQQGYGQPPQGYAQPNQPGPYPPQQTYPPQQGQVPQQGYAPQQAQPPQQAQTYGQPGFGQGGYLPQDQQGQPMQDPAAQQQPQGYAGPPPPGDNQA</sequence>
<proteinExistence type="predicted"/>
<feature type="region of interest" description="Disordered" evidence="1">
    <location>
        <begin position="195"/>
        <end position="314"/>
    </location>
</feature>
<reference evidence="4" key="1">
    <citation type="submission" date="2021-05" db="EMBL/GenBank/DDBJ databases">
        <title>A free-living protist that lacks canonical eukaryotic 1 DNA replication and segregation systems.</title>
        <authorList>
            <person name="Salas-Leiva D.E."/>
            <person name="Tromer E.C."/>
            <person name="Curtis B.A."/>
            <person name="Jerlstrom-Hultqvist J."/>
            <person name="Kolisko M."/>
            <person name="Yi Z."/>
            <person name="Salas-Leiva J.S."/>
            <person name="Gallot-Lavallee L."/>
            <person name="Kops G.J.P.L."/>
            <person name="Archibald J.M."/>
            <person name="Simpson A.G.B."/>
            <person name="Roger A.J."/>
        </authorList>
    </citation>
    <scope>NUCLEOTIDE SEQUENCE</scope>
    <source>
        <strain evidence="4">BICM</strain>
    </source>
</reference>
<keyword evidence="2" id="KW-0812">Transmembrane</keyword>
<feature type="transmembrane region" description="Helical" evidence="2">
    <location>
        <begin position="135"/>
        <end position="154"/>
    </location>
</feature>
<keyword evidence="5" id="KW-1185">Reference proteome</keyword>
<dbReference type="AlphaFoldDB" id="A0A8J6AYY6"/>